<proteinExistence type="predicted"/>
<reference evidence="2 3" key="1">
    <citation type="submission" date="2020-10" db="EMBL/GenBank/DDBJ databases">
        <title>Phylogeny of dyella-like bacteria.</title>
        <authorList>
            <person name="Fu J."/>
        </authorList>
    </citation>
    <scope>NUCLEOTIDE SEQUENCE [LARGE SCALE GENOMIC DNA]</scope>
    <source>
        <strain evidence="2 3">BB4</strain>
    </source>
</reference>
<dbReference type="RefSeq" id="WP_379983374.1">
    <property type="nucleotide sequence ID" value="NZ_JADIKD010000012.1"/>
</dbReference>
<sequence>MRTARRCSPGGHSQGVVLLDALIAIVIFSIGIVGMVALQSAATKLSRDAKYRSDAAMAVDQVVAQMWVSNPGTLSANFKSPEGAQYKTWAATLTSLSATQGLPGVREKAPVIEVSADNIVTVTLYWRAPGDDAYHRYVSTTHIAR</sequence>
<evidence type="ECO:0008006" key="4">
    <source>
        <dbReference type="Google" id="ProtNLM"/>
    </source>
</evidence>
<keyword evidence="1" id="KW-0472">Membrane</keyword>
<evidence type="ECO:0000256" key="1">
    <source>
        <dbReference type="SAM" id="Phobius"/>
    </source>
</evidence>
<keyword evidence="3" id="KW-1185">Reference proteome</keyword>
<gene>
    <name evidence="2" type="ORF">ISS97_17145</name>
</gene>
<organism evidence="2 3">
    <name type="scientific">Dyella koreensis</name>
    <dbReference type="NCBI Taxonomy" id="311235"/>
    <lineage>
        <taxon>Bacteria</taxon>
        <taxon>Pseudomonadati</taxon>
        <taxon>Pseudomonadota</taxon>
        <taxon>Gammaproteobacteria</taxon>
        <taxon>Lysobacterales</taxon>
        <taxon>Rhodanobacteraceae</taxon>
        <taxon>Dyella</taxon>
    </lineage>
</organism>
<dbReference type="EMBL" id="JADIKD010000012">
    <property type="protein sequence ID" value="MFK2919000.1"/>
    <property type="molecule type" value="Genomic_DNA"/>
</dbReference>
<comment type="caution">
    <text evidence="2">The sequence shown here is derived from an EMBL/GenBank/DDBJ whole genome shotgun (WGS) entry which is preliminary data.</text>
</comment>
<accession>A0ABW8K7Z0</accession>
<evidence type="ECO:0000313" key="2">
    <source>
        <dbReference type="EMBL" id="MFK2919000.1"/>
    </source>
</evidence>
<dbReference type="Proteomes" id="UP001620408">
    <property type="component" value="Unassembled WGS sequence"/>
</dbReference>
<feature type="transmembrane region" description="Helical" evidence="1">
    <location>
        <begin position="16"/>
        <end position="38"/>
    </location>
</feature>
<keyword evidence="1" id="KW-0812">Transmembrane</keyword>
<evidence type="ECO:0000313" key="3">
    <source>
        <dbReference type="Proteomes" id="UP001620408"/>
    </source>
</evidence>
<name>A0ABW8K7Z0_9GAMM</name>
<keyword evidence="1" id="KW-1133">Transmembrane helix</keyword>
<protein>
    <recommendedName>
        <fullName evidence="4">Type IV pilus modification protein PilV</fullName>
    </recommendedName>
</protein>